<dbReference type="RefSeq" id="XP_020432792.1">
    <property type="nucleotide sequence ID" value="XM_020577118.1"/>
</dbReference>
<dbReference type="AlphaFoldDB" id="D3BCN0"/>
<proteinExistence type="predicted"/>
<organism evidence="8 9">
    <name type="scientific">Heterostelium pallidum (strain ATCC 26659 / Pp 5 / PN500)</name>
    <name type="common">Cellular slime mold</name>
    <name type="synonym">Polysphondylium pallidum</name>
    <dbReference type="NCBI Taxonomy" id="670386"/>
    <lineage>
        <taxon>Eukaryota</taxon>
        <taxon>Amoebozoa</taxon>
        <taxon>Evosea</taxon>
        <taxon>Eumycetozoa</taxon>
        <taxon>Dictyostelia</taxon>
        <taxon>Acytosteliales</taxon>
        <taxon>Acytosteliaceae</taxon>
        <taxon>Heterostelium</taxon>
    </lineage>
</organism>
<protein>
    <submittedName>
        <fullName evidence="8">Putative glycophosphotransferase</fullName>
    </submittedName>
</protein>
<evidence type="ECO:0000313" key="9">
    <source>
        <dbReference type="Proteomes" id="UP000001396"/>
    </source>
</evidence>
<dbReference type="GeneID" id="31361738"/>
<feature type="domain" description="Stealth protein CR2 conserved region 2" evidence="3">
    <location>
        <begin position="397"/>
        <end position="503"/>
    </location>
</feature>
<feature type="domain" description="Stealth protein CR1 conserved region 1" evidence="5">
    <location>
        <begin position="362"/>
        <end position="389"/>
    </location>
</feature>
<accession>D3BCN0</accession>
<evidence type="ECO:0000259" key="3">
    <source>
        <dbReference type="Pfam" id="PF11380"/>
    </source>
</evidence>
<evidence type="ECO:0000259" key="4">
    <source>
        <dbReference type="Pfam" id="PF12697"/>
    </source>
</evidence>
<evidence type="ECO:0000259" key="6">
    <source>
        <dbReference type="Pfam" id="PF17102"/>
    </source>
</evidence>
<dbReference type="STRING" id="670386.D3BCN0"/>
<evidence type="ECO:0000313" key="8">
    <source>
        <dbReference type="EMBL" id="EFA80672.1"/>
    </source>
</evidence>
<dbReference type="Pfam" id="PF05725">
    <property type="entry name" value="FNIP"/>
    <property type="match status" value="2"/>
</dbReference>
<dbReference type="InterPro" id="IPR031358">
    <property type="entry name" value="Stealth_CR1"/>
</dbReference>
<dbReference type="EMBL" id="ADBJ01000028">
    <property type="protein sequence ID" value="EFA80672.1"/>
    <property type="molecule type" value="Genomic_DNA"/>
</dbReference>
<keyword evidence="2" id="KW-1133">Transmembrane helix</keyword>
<feature type="domain" description="AB hydrolase-1" evidence="4">
    <location>
        <begin position="6"/>
        <end position="191"/>
    </location>
</feature>
<dbReference type="SUPFAM" id="SSF52058">
    <property type="entry name" value="L domain-like"/>
    <property type="match status" value="1"/>
</dbReference>
<feature type="domain" description="Stealth protein CR4 conserved region 4" evidence="7">
    <location>
        <begin position="628"/>
        <end position="677"/>
    </location>
</feature>
<dbReference type="Pfam" id="PF11380">
    <property type="entry name" value="Stealth_CR2"/>
    <property type="match status" value="1"/>
</dbReference>
<name>D3BCN0_HETP5</name>
<evidence type="ECO:0000256" key="1">
    <source>
        <dbReference type="SAM" id="MobiDB-lite"/>
    </source>
</evidence>
<dbReference type="InterPro" id="IPR021520">
    <property type="entry name" value="Stealth_CR2"/>
</dbReference>
<dbReference type="InterPro" id="IPR031357">
    <property type="entry name" value="Stealth_CR3"/>
</dbReference>
<gene>
    <name evidence="8" type="primary">gpt5</name>
    <name evidence="8" type="ORF">PPL_06255</name>
</gene>
<keyword evidence="9" id="KW-1185">Reference proteome</keyword>
<sequence length="1235" mass="143597">MLETYVFVHGAFQGAWIWDMVSNLIKVKGHHCYCLTLPGMAEKHSEVNNAIRLETHIEFVCDFIEKNDLRYITLVGHGYGGMVISGVADREHENIKSLLYLDAFLPENNESMADLLYEDIRDQWYESAEKNGKGFLIHPPPPSYFGLQNDPMQATCCETLMTSQPLYTLTTPVHYKNGGPFAVHRRYYVICKDINCEASRLVSKSTDRVKNYAGWTISTLDTSHEYRVVMTRRIGGISPFTIRVLWCLIVLTLISSISTFYFIGRAQDQLVTKDSLTIDSYETNIDLEQHKETSVIDNNNNNNNNNNKDEKVQNESPSSSSYLDIIESRIPPLEKDDVRFEDTIDVYSKIEPMEKHTLQCKYIDIVYTWVNGSDPAHFAKRKKREEQYGVRKSSEARVRDLMGLKYSLRSIKKHVPWVRKVFVIADDQYPYWFNQSNTDIQFIFHQHYYKNISHLPTYNSNSLEINFYNLPDYVSDCFLYFNDDTFVANDLPMDYIWDKEKGQALYFSNWKAPQEDPNKIKKNSWHLLRAIHNTNLLLDELWGNATRNYHSHTIVFYNKQLLKRIEKVFPKQFETTSSQPFRKGTDLNNPFMYHQFAKRYYNHFRPDRKDYYSVLTDDIEKTQKTMHKILSQRPHTVCLNDGMGTPPNPDSLALLQQTFETLFPDKPAWELDEWSNTLTRCICKRWFYERDKYLSFNIDNHIKQRYLNDCQFFTQSYKSIFTKALETSKKQQYILYVGYLEEEPFRDHFAKIKDPLVEYDYFIDYQSIPSNVTNVVLNVFNKLYDDDSKHLFRMLAQSNVTQLDGCYTVAYQLPKTLKRLTFDRYFSRPLPAGCFPPGIKEIELPFFNKPIQSGVFLDGLEKLDLGDKFDSPIEDNVDVFPSSLRYLSVGNYRLNLHLNMFPPNLEYLKYTGYRRPFIEGMLPDSLHTLINAPDTWLEHIGKLPNLTNLSILVNSADVIYDADTIGTIELDLNEIPRGLKTLILGSPDIDSRQNTYPRFRLHGALPNSVESFNTGTCIFQSDILFPSGTQYDFKELSIGCHGQSQPIPANVRAKKLSFSNHSEKTIHQGDLPVGVEYIAFKYCSSIEFKSNSALPESVKEIVVYNQNEEDLKFPKSFTSSALQTIRFINDYHHAVKKGVKIPSSTRTLYTVFDRNNFPYIPTTLTNINFTNSIESDSDIDCQIRKLDSKYYLIFGTTNRINFISTIFNKSMFLDSLAKKIEKPESKESFTSCQIQ</sequence>
<feature type="transmembrane region" description="Helical" evidence="2">
    <location>
        <begin position="240"/>
        <end position="263"/>
    </location>
</feature>
<dbReference type="Pfam" id="PF17101">
    <property type="entry name" value="Stealth_CR1"/>
    <property type="match status" value="1"/>
</dbReference>
<feature type="domain" description="Stealth protein CR3 conserved region 3" evidence="6">
    <location>
        <begin position="551"/>
        <end position="597"/>
    </location>
</feature>
<dbReference type="InterPro" id="IPR053362">
    <property type="entry name" value="RPS_phosphotransferase_WefF"/>
</dbReference>
<comment type="caution">
    <text evidence="8">The sequence shown here is derived from an EMBL/GenBank/DDBJ whole genome shotgun (WGS) entry which is preliminary data.</text>
</comment>
<keyword evidence="2" id="KW-0472">Membrane</keyword>
<dbReference type="Pfam" id="PF17102">
    <property type="entry name" value="Stealth_CR3"/>
    <property type="match status" value="1"/>
</dbReference>
<evidence type="ECO:0000256" key="2">
    <source>
        <dbReference type="SAM" id="Phobius"/>
    </source>
</evidence>
<dbReference type="InterPro" id="IPR029058">
    <property type="entry name" value="AB_hydrolase_fold"/>
</dbReference>
<dbReference type="InParanoid" id="D3BCN0"/>
<dbReference type="InterPro" id="IPR008615">
    <property type="entry name" value="FNIP"/>
</dbReference>
<evidence type="ECO:0000259" key="7">
    <source>
        <dbReference type="Pfam" id="PF17103"/>
    </source>
</evidence>
<reference evidence="8 9" key="1">
    <citation type="journal article" date="2011" name="Genome Res.">
        <title>Phylogeny-wide analysis of social amoeba genomes highlights ancient origins for complex intercellular communication.</title>
        <authorList>
            <person name="Heidel A.J."/>
            <person name="Lawal H.M."/>
            <person name="Felder M."/>
            <person name="Schilde C."/>
            <person name="Helps N.R."/>
            <person name="Tunggal B."/>
            <person name="Rivero F."/>
            <person name="John U."/>
            <person name="Schleicher M."/>
            <person name="Eichinger L."/>
            <person name="Platzer M."/>
            <person name="Noegel A.A."/>
            <person name="Schaap P."/>
            <person name="Gloeckner G."/>
        </authorList>
    </citation>
    <scope>NUCLEOTIDE SEQUENCE [LARGE SCALE GENOMIC DNA]</scope>
    <source>
        <strain evidence="9">ATCC 26659 / Pp 5 / PN500</strain>
    </source>
</reference>
<dbReference type="Gene3D" id="3.40.50.1820">
    <property type="entry name" value="alpha/beta hydrolase"/>
    <property type="match status" value="1"/>
</dbReference>
<dbReference type="PANTHER" id="PTHR47452">
    <property type="entry name" value="PUTATIVE-RELATED"/>
    <property type="match status" value="1"/>
</dbReference>
<dbReference type="Pfam" id="PF17103">
    <property type="entry name" value="Stealth_CR4"/>
    <property type="match status" value="1"/>
</dbReference>
<keyword evidence="8" id="KW-0808">Transferase</keyword>
<feature type="region of interest" description="Disordered" evidence="1">
    <location>
        <begin position="289"/>
        <end position="320"/>
    </location>
</feature>
<dbReference type="GO" id="GO:0016772">
    <property type="term" value="F:transferase activity, transferring phosphorus-containing groups"/>
    <property type="evidence" value="ECO:0007669"/>
    <property type="project" value="InterPro"/>
</dbReference>
<dbReference type="Proteomes" id="UP000001396">
    <property type="component" value="Unassembled WGS sequence"/>
</dbReference>
<evidence type="ECO:0000259" key="5">
    <source>
        <dbReference type="Pfam" id="PF17101"/>
    </source>
</evidence>
<dbReference type="Pfam" id="PF12697">
    <property type="entry name" value="Abhydrolase_6"/>
    <property type="match status" value="1"/>
</dbReference>
<dbReference type="InterPro" id="IPR000073">
    <property type="entry name" value="AB_hydrolase_1"/>
</dbReference>
<keyword evidence="2" id="KW-0812">Transmembrane</keyword>
<dbReference type="SUPFAM" id="SSF53474">
    <property type="entry name" value="alpha/beta-Hydrolases"/>
    <property type="match status" value="1"/>
</dbReference>
<dbReference type="InterPro" id="IPR031356">
    <property type="entry name" value="Stealth_CR4"/>
</dbReference>
<dbReference type="PANTHER" id="PTHR47452:SF1">
    <property type="match status" value="1"/>
</dbReference>